<dbReference type="Proteomes" id="UP000604661">
    <property type="component" value="Unassembled WGS sequence"/>
</dbReference>
<comment type="caution">
    <text evidence="6">The sequence shown here is derived from an EMBL/GenBank/DDBJ whole genome shotgun (WGS) entry which is preliminary data.</text>
</comment>
<dbReference type="InterPro" id="IPR036366">
    <property type="entry name" value="PGBDSf"/>
</dbReference>
<dbReference type="InterPro" id="IPR041079">
    <property type="entry name" value="Neuraminidase-like"/>
</dbReference>
<dbReference type="InterPro" id="IPR018003">
    <property type="entry name" value="Insecticidal_toxin/plasmid_vir"/>
</dbReference>
<sequence length="3021" mass="341423">MELQGRNLSVKMTGEDVTLLQQELRQLGFTIEDRESLFGNSTFLAVQEFQRQQSIEATGVVDEATARLINAAVDALQPKSFILQGEVVQVDGTPVVGVQVQAAERGLRRETQLGTTTSDEAGRYKIEYPRPEQGSISLIVRAVDSSGNVLVASPTICKAKPVETVQLVVGGSYTGPSEYTQLSNQLIPILRAEGVSATALTEEDIDFLTCKYELNPEQVTFYVLDALLATETGIPEAAFYGFFRQGLPTTLPDLLSQDREVLRRSLEDALDENIIPARLRESLDKILARLQEFSVEYALSESEIPGKFSLGALLEVAGLNPEKRVAFLTRYVAYTGSIEEFWSRLREDSEFNQNGAVEQLQFTLQLGILTNNHLPLVGALKAKPDVNNLRDLARFDVADWLELINNQQIGTSPDISGENQAEKAENYAKAMVGMMETTLPTAVFASRLAKDNDSPFANQADLNRFFANNQDFELSTPVERYLAAHPEALRGIEDEQGVRKELKTTERLFRIAPEVNRYSAVRTLRQGGITSAKAIREMGQSAFVRNYAEQIGGTEAALTLYHNASQTAATALALFADYSAAMNNISLNVIDSIAYQPSQKLPNWKTLFGSADFCACEHCCSIYSPAAYLVDSLQFLAGVSAKGGKTALNELFAKRRGDIGNIKLSCQNTNTPLPYIDLVNEILENAIAPTNKVYQTEGTAEELRAMPEHLNIKAYQILKEQKYPWNLPFHLWNEEGRVYLEHLGIKRSDLMKRFYRGDSEVLKPSIYDIAMAALGLTELEWNIIIGLDSDFDNEPQKLWGMSNEDVGEASNWVQALKHAPKFLEKSGLSYQELRELLLTSFINPRTVPFPEGHLRIEFSGQECDLDKASIINLDQKTALKIVRFVRLQRKLGWSIFNLVRAIKALNVEDLNANFLVQLSYIKQLQSDLKVPLSHLLSWWGTKLDTRTYELDGEVINKSPYAEVFLNKAFFSTPEEIEPFDLNGSGTELKATPNDITEYIAPIAAALGISNEDFYSLSPTITNQLNLANLSGLYCVVSLAKSLHLSVREYLTLWYLIGGIPFQSPQETMQFVEEVRFVWESAFSLSELTYLLWHIETPAIGVAPKTDSITLILSTLQDGLKTISAETTLTPDPTGELTKANLAKLPLEGEEVEKAMTLQKTMKLIQGNQPLPNDAEAFINEQFGSFPEVAQAMVQLMVNNAPTEPEQRFSSVLQPLLNYLRRYLSQNLIIRAMAEALNLEVRAAELLLTQLVIVPTEPNQKAIAFFLKQEFINDTLTEEAVKAFEEAVKTFTLLWKIALILNKLAITSIMLPWLFESGSELLINLNALSFENTGVSLVSFSQLKKLLRLIKMRDALRLDDPSLLKLLNAENRQTFAQVLSELTGWSESDLRLLAKHLDDFPNEPTQNYGLISLSFPEDYRNGEALTRFQACLEMSKRLGVSAQEIFKWLTPDLTAKAARSIRLAVQAKYGFDQWLKVASPLRDKLRIQQRNALVCYLVGGNAKFKDTNDLFAHYLIDVEMAPCMLTSRIKQAISSVQLFIQRCLMNLEPDVTMTTDDADKWTSWKKWYRVWEANRKVFLYPENWIEPELRDNKSPFFKDLESELLQNEVTLETVEGAFRRYLEKLDEVARLEISGMYYQEGEEILHVFGRTRGIPHIYYYRRWENSADWTPWERVDLDIEGNHLIPVVWNQRLYLFWPIFTEKANEPTQQEKEEGSEPRKYWEIQLAWSEDKNGKWSAKKVSGNENIVKSSAFPPKRMYRFASIIEGIEGNLIISVYAASLATNIIGRFILSFGDGNIKTESLLAETVSEIVASRYSYFQDMKLLENQQRQASPDEPLVLISGQVDSNGFALSPGTDLPTLEKTPGIFTIAFPSQFRDFMTQAPFFYEDDTRTFFVTPHERQLDRITLNTALPETVGSGILLNFTRKNVEEPTITNSNAITITAAPLTNVGSNANAAFALSLQNPPRNGQLHMARNSLFGKHYLFEMFYHPFVGQIITHLNLYGLDYTLNPIDTKKLYRQKFSTTFFDEYDPTSAVKSPHPVQDFDFLDGAYSLYNWEFFFHAPFLIANHLSQNQRFEEAHKWFHYIFDPTNRSTDVSGTKRFWKIKPFVDNEDATKRIDKLLKLLSEDEDNSKEKQSLVAQIEKWNNNPFNPHLIARMRITAYQKAVVMKYLDNLIAWGDQLFRRDTIESINEATQLYILAAEILGPRPQSIQAQKREPETYNSLRDRLDDFSNALIEVENTLPPVQDKISPSKKKTLGINDFAGAADNKAAPPKPEPPHPLGTILYFCIPKNDKLLSYWDTVADRLFKIRNCMNIEGVVRELPLFEPPIDPALLVKAAAAGIDIGSALNDLNAPLPHYRFQVVLQKAVELCADVKALGAALLSALEKKDAEELSLLRSGHEIKLLDAVRQIKEQQIDEAKATLEGLIQSRIVTETRHQYYASREYTNANEKLHLAKLETAHVLQTIGQGFELAASTAFSIPEFDIGTSGISSPVVKVRFGGSNVGQSLQAHSRFMSLVASLISYQATIASIKGGYDRRQDDWKLQEDLAAKELNQIDKQIVANEIRLAIAERDLKNHDLQVENAKEVDTYMGEKFTNQELYNWMVSQVSTLYFQSYQLAYDVAKRTEKAYQFELGITNSKFIQPGYWDSLKKGLLAGEKLHYDLKRMEVAYLDQNKREYEITKHISLVLHNPLALISLKEMGVCEIDLPEALFDMDYPGHYIRRIKNVNITIPCVTGPYTSINCTLTLLNNKTRIKSTPVDPYVEGEDDDRFVANFGAIQSIVTSTAQNDSGMFELNFRDERYLPFEGAGVISRWRLDMPKDCNAFDFDTISDVIIKLNYTAREGGELLQDKAKGALKGLQQTEGLLRMFSAKHEFSTEWYRFLHPSDEVTKAQSMRLDLTQERFPFQLRGKSIQFKSVQLFLKLKDTIANPPQSINLFVTKPSAAQDELNNQNTITPQNESTDKVTLERDSTFGNLLHGEMPSSEGFGSRSIKVSKDDITSIQDAIEDIILLCHYSVTS</sequence>
<evidence type="ECO:0000313" key="7">
    <source>
        <dbReference type="Proteomes" id="UP000604661"/>
    </source>
</evidence>
<proteinExistence type="predicted"/>
<evidence type="ECO:0000259" key="2">
    <source>
        <dbReference type="Pfam" id="PF01471"/>
    </source>
</evidence>
<dbReference type="Pfam" id="PF18413">
    <property type="entry name" value="Neuraminidase"/>
    <property type="match status" value="1"/>
</dbReference>
<protein>
    <submittedName>
        <fullName evidence="6">Peptidoglycan-binding protein</fullName>
    </submittedName>
</protein>
<dbReference type="RefSeq" id="WP_190898640.1">
    <property type="nucleotide sequence ID" value="NZ_JACJTE010000080.1"/>
</dbReference>
<dbReference type="SUPFAM" id="SSF47090">
    <property type="entry name" value="PGBD-like"/>
    <property type="match status" value="1"/>
</dbReference>
<dbReference type="Gene3D" id="1.10.101.10">
    <property type="entry name" value="PGBD-like superfamily/PGBD"/>
    <property type="match status" value="1"/>
</dbReference>
<dbReference type="Pfam" id="PF18276">
    <property type="entry name" value="TcA_TcB_BD"/>
    <property type="match status" value="1"/>
</dbReference>
<keyword evidence="7" id="KW-1185">Reference proteome</keyword>
<dbReference type="Pfam" id="PF01471">
    <property type="entry name" value="PG_binding_1"/>
    <property type="match status" value="1"/>
</dbReference>
<evidence type="ECO:0000259" key="3">
    <source>
        <dbReference type="Pfam" id="PF18276"/>
    </source>
</evidence>
<organism evidence="6 7">
    <name type="scientific">Nostoc linckia FACHB-391</name>
    <dbReference type="NCBI Taxonomy" id="2692906"/>
    <lineage>
        <taxon>Bacteria</taxon>
        <taxon>Bacillati</taxon>
        <taxon>Cyanobacteriota</taxon>
        <taxon>Cyanophyceae</taxon>
        <taxon>Nostocales</taxon>
        <taxon>Nostocaceae</taxon>
        <taxon>Nostoc</taxon>
    </lineage>
</organism>
<feature type="domain" description="Neuraminidase-like" evidence="4">
    <location>
        <begin position="1630"/>
        <end position="1745"/>
    </location>
</feature>
<dbReference type="InterPro" id="IPR036365">
    <property type="entry name" value="PGBD-like_sf"/>
</dbReference>
<name>A0ABR8F8I7_NOSLI</name>
<evidence type="ECO:0000259" key="5">
    <source>
        <dbReference type="Pfam" id="PF20220"/>
    </source>
</evidence>
<dbReference type="Pfam" id="PF03538">
    <property type="entry name" value="VRP1"/>
    <property type="match status" value="1"/>
</dbReference>
<evidence type="ECO:0000256" key="1">
    <source>
        <dbReference type="ARBA" id="ARBA00023026"/>
    </source>
</evidence>
<dbReference type="InterPro" id="IPR002477">
    <property type="entry name" value="Peptidoglycan-bd-like"/>
</dbReference>
<feature type="domain" description="ABC toxin N-terminal" evidence="5">
    <location>
        <begin position="1482"/>
        <end position="1600"/>
    </location>
</feature>
<dbReference type="EMBL" id="JACJTE010000080">
    <property type="protein sequence ID" value="MBD2565344.1"/>
    <property type="molecule type" value="Genomic_DNA"/>
</dbReference>
<keyword evidence="1" id="KW-0843">Virulence</keyword>
<evidence type="ECO:0000259" key="4">
    <source>
        <dbReference type="Pfam" id="PF18413"/>
    </source>
</evidence>
<dbReference type="InterPro" id="IPR040840">
    <property type="entry name" value="TcA_TcB_BD"/>
</dbReference>
<reference evidence="6 7" key="1">
    <citation type="journal article" date="2020" name="ISME J.">
        <title>Comparative genomics reveals insights into cyanobacterial evolution and habitat adaptation.</title>
        <authorList>
            <person name="Chen M.Y."/>
            <person name="Teng W.K."/>
            <person name="Zhao L."/>
            <person name="Hu C.X."/>
            <person name="Zhou Y.K."/>
            <person name="Han B.P."/>
            <person name="Song L.R."/>
            <person name="Shu W.S."/>
        </authorList>
    </citation>
    <scope>NUCLEOTIDE SEQUENCE [LARGE SCALE GENOMIC DNA]</scope>
    <source>
        <strain evidence="6 7">FACHB-391</strain>
    </source>
</reference>
<dbReference type="Pfam" id="PF20220">
    <property type="entry name" value="ABC_toxin_N"/>
    <property type="match status" value="1"/>
</dbReference>
<feature type="domain" description="Tc toxin complex TcA C-terminal TcB-binding" evidence="3">
    <location>
        <begin position="2559"/>
        <end position="2843"/>
    </location>
</feature>
<accession>A0ABR8F8I7</accession>
<feature type="domain" description="Peptidoglycan binding-like" evidence="2">
    <location>
        <begin position="13"/>
        <end position="67"/>
    </location>
</feature>
<dbReference type="InterPro" id="IPR046839">
    <property type="entry name" value="ABC_toxin_N"/>
</dbReference>
<gene>
    <name evidence="6" type="ORF">H6G95_33195</name>
</gene>
<evidence type="ECO:0000313" key="6">
    <source>
        <dbReference type="EMBL" id="MBD2565344.1"/>
    </source>
</evidence>